<name>A0A848EMD9_9PROT</name>
<dbReference type="Proteomes" id="UP000548582">
    <property type="component" value="Unassembled WGS sequence"/>
</dbReference>
<dbReference type="AlphaFoldDB" id="A0A848EMD9"/>
<evidence type="ECO:0000259" key="1">
    <source>
        <dbReference type="Pfam" id="PF13358"/>
    </source>
</evidence>
<evidence type="ECO:0000313" key="3">
    <source>
        <dbReference type="Proteomes" id="UP000548582"/>
    </source>
</evidence>
<feature type="domain" description="Tc1-like transposase DDE" evidence="1">
    <location>
        <begin position="145"/>
        <end position="277"/>
    </location>
</feature>
<dbReference type="Gene3D" id="1.10.10.10">
    <property type="entry name" value="Winged helix-like DNA-binding domain superfamily/Winged helix DNA-binding domain"/>
    <property type="match status" value="1"/>
</dbReference>
<reference evidence="2 3" key="1">
    <citation type="submission" date="2020-03" db="EMBL/GenBank/DDBJ databases">
        <authorList>
            <person name="Sun Q."/>
        </authorList>
    </citation>
    <scope>NUCLEOTIDE SEQUENCE [LARGE SCALE GENOMIC DNA]</scope>
    <source>
        <strain evidence="2 3">JC162</strain>
    </source>
</reference>
<dbReference type="InterPro" id="IPR009057">
    <property type="entry name" value="Homeodomain-like_sf"/>
</dbReference>
<sequence length="314" mass="35723">MPKPYSSDLRQRAIALVEKGQSRREVARLLSLDKSTVILWVKEYRATGKQAAAPMGGRRRFALLAERDWLLARIAEAPDLTGRALRAELAERGTKVSYDAVWRFLREERLTFKKKPLRAAEQDRPDVARKRERWKRHQHRIDPARLVFVDETWAKTNMTRTHGRALRGQRLVAAVPQARWTTMTFLAALRSDGITAPCVFDGPINGCLFLAWVTQFLVPTLRSGDVVILDNLGSHKAIAVRQAIRAAGAHLLFLPPYSPDLNPIEMAFAKLKTLLRKADERSIAAVWHRIGSLLHYFSPDECSNYLRHAGYDQN</sequence>
<dbReference type="EMBL" id="JABBKX010000025">
    <property type="protein sequence ID" value="NMJ44498.1"/>
    <property type="molecule type" value="Genomic_DNA"/>
</dbReference>
<proteinExistence type="predicted"/>
<accession>A0A848EMD9</accession>
<dbReference type="Gene3D" id="3.30.420.10">
    <property type="entry name" value="Ribonuclease H-like superfamily/Ribonuclease H"/>
    <property type="match status" value="1"/>
</dbReference>
<evidence type="ECO:0000313" key="2">
    <source>
        <dbReference type="EMBL" id="NMJ44498.1"/>
    </source>
</evidence>
<dbReference type="PANTHER" id="PTHR46564:SF1">
    <property type="entry name" value="TRANSPOSASE"/>
    <property type="match status" value="1"/>
</dbReference>
<dbReference type="SUPFAM" id="SSF46689">
    <property type="entry name" value="Homeodomain-like"/>
    <property type="match status" value="1"/>
</dbReference>
<keyword evidence="3" id="KW-1185">Reference proteome</keyword>
<dbReference type="InterPro" id="IPR036388">
    <property type="entry name" value="WH-like_DNA-bd_sf"/>
</dbReference>
<organism evidence="2 3">
    <name type="scientific">Neoroseomonas marina</name>
    <dbReference type="NCBI Taxonomy" id="1232220"/>
    <lineage>
        <taxon>Bacteria</taxon>
        <taxon>Pseudomonadati</taxon>
        <taxon>Pseudomonadota</taxon>
        <taxon>Alphaproteobacteria</taxon>
        <taxon>Acetobacterales</taxon>
        <taxon>Acetobacteraceae</taxon>
        <taxon>Neoroseomonas</taxon>
    </lineage>
</organism>
<dbReference type="Pfam" id="PF13384">
    <property type="entry name" value="HTH_23"/>
    <property type="match status" value="1"/>
</dbReference>
<dbReference type="InterPro" id="IPR038717">
    <property type="entry name" value="Tc1-like_DDE_dom"/>
</dbReference>
<dbReference type="InterPro" id="IPR036397">
    <property type="entry name" value="RNaseH_sf"/>
</dbReference>
<dbReference type="RefSeq" id="WP_170056676.1">
    <property type="nucleotide sequence ID" value="NZ_JABBKX010000025.1"/>
</dbReference>
<dbReference type="NCBIfam" id="NF033545">
    <property type="entry name" value="transpos_IS630"/>
    <property type="match status" value="1"/>
</dbReference>
<gene>
    <name evidence="2" type="ORF">GWK16_24905</name>
</gene>
<dbReference type="GO" id="GO:0003676">
    <property type="term" value="F:nucleic acid binding"/>
    <property type="evidence" value="ECO:0007669"/>
    <property type="project" value="InterPro"/>
</dbReference>
<protein>
    <submittedName>
        <fullName evidence="2">IS630 family transposase</fullName>
    </submittedName>
</protein>
<comment type="caution">
    <text evidence="2">The sequence shown here is derived from an EMBL/GenBank/DDBJ whole genome shotgun (WGS) entry which is preliminary data.</text>
</comment>
<dbReference type="PANTHER" id="PTHR46564">
    <property type="entry name" value="TRANSPOSASE"/>
    <property type="match status" value="1"/>
</dbReference>
<dbReference type="Pfam" id="PF13358">
    <property type="entry name" value="DDE_3"/>
    <property type="match status" value="1"/>
</dbReference>
<dbReference type="InterPro" id="IPR047655">
    <property type="entry name" value="Transpos_IS630-like"/>
</dbReference>